<evidence type="ECO:0000313" key="1">
    <source>
        <dbReference type="EMBL" id="OIK22674.1"/>
    </source>
</evidence>
<sequence length="347" mass="40768">MTELYDFKTLAMEYPSILDNLLIGNGFSIEFYNNFRYGGLYDYLLRNQFLNGQELDLFKAFETTNFELVLNSLHTAQKINQTLSIVTNYLDDRYNEIKNLLIKAVQDIHPLYSQLDIPKLAWSLNVFKKSIFTTNYDLLSYWALLKLKDLNRNIRDGFFYRNTSDKTLTFQPDTFEETELKLFHLHGALHFYEDQGEIIKIKAKSEYLLPEIKQKYESGYFPVYVSEGVSEKKLAQIHSNYYLSYCYNSFIEAEGGITILGQGLNPDYDKHLIDAILRSKVNCIAFGVYPTESDTSQFIIETVKRQFGKLDGKQLIFYNSRTFYEYTRRKSWDPLLAPINNEYFPIF</sequence>
<organism evidence="1 2">
    <name type="scientific">Bacillus amyloliquefaciens</name>
    <name type="common">Bacillus velezensis</name>
    <dbReference type="NCBI Taxonomy" id="1390"/>
    <lineage>
        <taxon>Bacteria</taxon>
        <taxon>Bacillati</taxon>
        <taxon>Bacillota</taxon>
        <taxon>Bacilli</taxon>
        <taxon>Bacillales</taxon>
        <taxon>Bacillaceae</taxon>
        <taxon>Bacillus</taxon>
        <taxon>Bacillus amyloliquefaciens group</taxon>
    </lineage>
</organism>
<protein>
    <recommendedName>
        <fullName evidence="3">DUF4917 family protein</fullName>
    </recommendedName>
</protein>
<evidence type="ECO:0008006" key="3">
    <source>
        <dbReference type="Google" id="ProtNLM"/>
    </source>
</evidence>
<gene>
    <name evidence="1" type="ORF">BKP66_03615</name>
</gene>
<dbReference type="InterPro" id="IPR032581">
    <property type="entry name" value="DUF4917"/>
</dbReference>
<proteinExistence type="predicted"/>
<comment type="caution">
    <text evidence="1">The sequence shown here is derived from an EMBL/GenBank/DDBJ whole genome shotgun (WGS) entry which is preliminary data.</text>
</comment>
<name>A0AAP7TCQ1_BACAM</name>
<dbReference type="RefSeq" id="WP_071347045.1">
    <property type="nucleotide sequence ID" value="NZ_MOEA01000001.1"/>
</dbReference>
<dbReference type="Pfam" id="PF16263">
    <property type="entry name" value="DUF4917"/>
    <property type="match status" value="1"/>
</dbReference>
<reference evidence="1 2" key="1">
    <citation type="submission" date="2016-10" db="EMBL/GenBank/DDBJ databases">
        <authorList>
            <person name="Marach S."/>
            <person name="Prathuangwong S."/>
            <person name="Takikawa Y."/>
            <person name="Dohra H."/>
        </authorList>
    </citation>
    <scope>NUCLEOTIDE SEQUENCE [LARGE SCALE GENOMIC DNA]</scope>
    <source>
        <strain evidence="1 2">K2</strain>
    </source>
</reference>
<accession>A0AAP7TCQ1</accession>
<dbReference type="AlphaFoldDB" id="A0AAP7TCQ1"/>
<dbReference type="EMBL" id="MOEA01000001">
    <property type="protein sequence ID" value="OIK22674.1"/>
    <property type="molecule type" value="Genomic_DNA"/>
</dbReference>
<dbReference type="Proteomes" id="UP000180036">
    <property type="component" value="Unassembled WGS sequence"/>
</dbReference>
<evidence type="ECO:0000313" key="2">
    <source>
        <dbReference type="Proteomes" id="UP000180036"/>
    </source>
</evidence>